<sequence length="928" mass="107137">MIFSQFFKAKWQSKDESIRLDAIKHELSVDDKKDREVLLSLVKDDSSDAVRVAALKKLQDTSVYWQHLHSTNSVVCKAAVQEIEKVFLSDFADLTFEQKHSFLSMTKKTTLIESWYAKEENTELQTALFEKLNKPNFVYTAFVNANSSELQLHIIKETSDQSLLDKCLKKTQHEAVICSIEEKLATIKLAKEKPEQIRKDTQLTLSMLLALKEQVDYETMLEKREQLEAKWHELESDFVFLSEADKDIFVNKYQHIVTQLDKAFAVKAETYHQEQIAQQLELEQQTQKEEIKQGLTQIDQFISNAIFESNTLDEAEINRACDALQNRIDTSVLSAEIKQGFTRQLSKERKKLGTIPIIAQSVSDATHLIARVAQLSVPESLEEFNEKEPIFSTWLLDWRAVEKRSAGVLPESLKSAFKQIQSQWQEALAPFEKEQGKLAQQTKKKVSDVQRLIRLGKYNAAFGVFKHAKSLHGQLNDKNKSRIARDFDQISEKIAELSDWEHYVATPRKQELLAKVQDIATSPKKDLNQQANLVKQFRQTWNSLGHAEEEQERELNDAFNDACERAFSPCRDYFAGQEKQRDDNYKQRERIVEQIVSLSKEVENIDLKALEKRFNEIKKQWQTAGEVDRKRYQVLIEAYRNACKPINNVIYQQHQSNAAIKSELIEQAKQLLGQDDIFDASQKVKGLQDKWKQVGYAGKSQENKLWQAFRKVNDEIFAKRDASKSEQQANTAQLIEQVRGNLKELTNQITNLSTLNEIDELNKQLNTLKRELPQRNRDSKAIANEINSLIATLDKKSSELSKAQQKRKWQSLFAVIRKNLNTNEALSNIEEFTELPAKWQRRLQEVEASKMTIERGDATLAVEILAGVDSPKELLEQRLAVQVKLMQKQMTSGGSIDLTEQFFDWLGQGQLREEDLPYIERIKPIYCE</sequence>
<organism evidence="2 3">
    <name type="scientific">Thalassotalea loyana</name>
    <dbReference type="NCBI Taxonomy" id="280483"/>
    <lineage>
        <taxon>Bacteria</taxon>
        <taxon>Pseudomonadati</taxon>
        <taxon>Pseudomonadota</taxon>
        <taxon>Gammaproteobacteria</taxon>
        <taxon>Alteromonadales</taxon>
        <taxon>Colwelliaceae</taxon>
        <taxon>Thalassotalea</taxon>
    </lineage>
</organism>
<feature type="coiled-coil region" evidence="1">
    <location>
        <begin position="210"/>
        <end position="237"/>
    </location>
</feature>
<gene>
    <name evidence="2" type="ORF">tloyanaT_16450</name>
</gene>
<accession>A0ABQ6HB98</accession>
<name>A0ABQ6HB98_9GAMM</name>
<dbReference type="RefSeq" id="WP_284297458.1">
    <property type="nucleotide sequence ID" value="NZ_BSSV01000003.1"/>
</dbReference>
<feature type="coiled-coil region" evidence="1">
    <location>
        <begin position="728"/>
        <end position="806"/>
    </location>
</feature>
<dbReference type="Pfam" id="PF03993">
    <property type="entry name" value="DUF349"/>
    <property type="match status" value="1"/>
</dbReference>
<dbReference type="Proteomes" id="UP001157134">
    <property type="component" value="Unassembled WGS sequence"/>
</dbReference>
<keyword evidence="3" id="KW-1185">Reference proteome</keyword>
<keyword evidence="1" id="KW-0175">Coiled coil</keyword>
<dbReference type="InterPro" id="IPR007139">
    <property type="entry name" value="DUF349"/>
</dbReference>
<proteinExistence type="predicted"/>
<dbReference type="EMBL" id="BSSV01000003">
    <property type="protein sequence ID" value="GLX85393.1"/>
    <property type="molecule type" value="Genomic_DNA"/>
</dbReference>
<reference evidence="2 3" key="1">
    <citation type="submission" date="2023-03" db="EMBL/GenBank/DDBJ databases">
        <title>Thalassotalea loyana LMG 22536T draft genome sequence.</title>
        <authorList>
            <person name="Sawabe T."/>
        </authorList>
    </citation>
    <scope>NUCLEOTIDE SEQUENCE [LARGE SCALE GENOMIC DNA]</scope>
    <source>
        <strain evidence="2 3">LMG 22536</strain>
    </source>
</reference>
<protein>
    <recommendedName>
        <fullName evidence="4">DUF349 domain-containing protein</fullName>
    </recommendedName>
</protein>
<comment type="caution">
    <text evidence="2">The sequence shown here is derived from an EMBL/GenBank/DDBJ whole genome shotgun (WGS) entry which is preliminary data.</text>
</comment>
<evidence type="ECO:0008006" key="4">
    <source>
        <dbReference type="Google" id="ProtNLM"/>
    </source>
</evidence>
<evidence type="ECO:0000313" key="3">
    <source>
        <dbReference type="Proteomes" id="UP001157134"/>
    </source>
</evidence>
<evidence type="ECO:0000256" key="1">
    <source>
        <dbReference type="SAM" id="Coils"/>
    </source>
</evidence>
<evidence type="ECO:0000313" key="2">
    <source>
        <dbReference type="EMBL" id="GLX85393.1"/>
    </source>
</evidence>